<organism evidence="8">
    <name type="scientific">hydrothermal vent metagenome</name>
    <dbReference type="NCBI Taxonomy" id="652676"/>
    <lineage>
        <taxon>unclassified sequences</taxon>
        <taxon>metagenomes</taxon>
        <taxon>ecological metagenomes</taxon>
    </lineage>
</organism>
<dbReference type="GO" id="GO:0003735">
    <property type="term" value="F:structural constituent of ribosome"/>
    <property type="evidence" value="ECO:0007669"/>
    <property type="project" value="InterPro"/>
</dbReference>
<evidence type="ECO:0000313" key="8">
    <source>
        <dbReference type="EMBL" id="VAW91571.1"/>
    </source>
</evidence>
<keyword evidence="6" id="KW-0687">Ribonucleoprotein</keyword>
<accession>A0A3B0ZIT1</accession>
<evidence type="ECO:0000256" key="4">
    <source>
        <dbReference type="ARBA" id="ARBA00022884"/>
    </source>
</evidence>
<keyword evidence="5 8" id="KW-0689">Ribosomal protein</keyword>
<dbReference type="GO" id="GO:0070181">
    <property type="term" value="F:small ribosomal subunit rRNA binding"/>
    <property type="evidence" value="ECO:0007669"/>
    <property type="project" value="TreeGrafter"/>
</dbReference>
<dbReference type="GO" id="GO:0005829">
    <property type="term" value="C:cytosol"/>
    <property type="evidence" value="ECO:0007669"/>
    <property type="project" value="TreeGrafter"/>
</dbReference>
<dbReference type="SUPFAM" id="SSF46992">
    <property type="entry name" value="Ribosomal protein S20"/>
    <property type="match status" value="1"/>
</dbReference>
<sequence>MANTAQSRKRARQAENRRQHNVPLRTRFRSAIKKVQAAISGGDKTAAEAEYKSACAIIDKTRAKGLIHQNKAARHKSRLSAQVRAL</sequence>
<evidence type="ECO:0000256" key="1">
    <source>
        <dbReference type="ARBA" id="ARBA00003134"/>
    </source>
</evidence>
<evidence type="ECO:0000256" key="6">
    <source>
        <dbReference type="ARBA" id="ARBA00023274"/>
    </source>
</evidence>
<dbReference type="PANTHER" id="PTHR33398">
    <property type="entry name" value="30S RIBOSOMAL PROTEIN S20"/>
    <property type="match status" value="1"/>
</dbReference>
<evidence type="ECO:0000256" key="7">
    <source>
        <dbReference type="SAM" id="MobiDB-lite"/>
    </source>
</evidence>
<dbReference type="InterPro" id="IPR036510">
    <property type="entry name" value="Ribosomal_bS20_sf"/>
</dbReference>
<evidence type="ECO:0000256" key="2">
    <source>
        <dbReference type="ARBA" id="ARBA00007634"/>
    </source>
</evidence>
<dbReference type="Gene3D" id="1.20.58.110">
    <property type="entry name" value="Ribosomal protein S20"/>
    <property type="match status" value="1"/>
</dbReference>
<dbReference type="GO" id="GO:0006412">
    <property type="term" value="P:translation"/>
    <property type="evidence" value="ECO:0007669"/>
    <property type="project" value="InterPro"/>
</dbReference>
<keyword evidence="3" id="KW-0699">rRNA-binding</keyword>
<dbReference type="FunFam" id="1.20.58.110:FF:000001">
    <property type="entry name" value="30S ribosomal protein S20"/>
    <property type="match status" value="1"/>
</dbReference>
<evidence type="ECO:0000256" key="3">
    <source>
        <dbReference type="ARBA" id="ARBA00022730"/>
    </source>
</evidence>
<dbReference type="EMBL" id="UOFR01000012">
    <property type="protein sequence ID" value="VAW91571.1"/>
    <property type="molecule type" value="Genomic_DNA"/>
</dbReference>
<reference evidence="8" key="1">
    <citation type="submission" date="2018-06" db="EMBL/GenBank/DDBJ databases">
        <authorList>
            <person name="Zhirakovskaya E."/>
        </authorList>
    </citation>
    <scope>NUCLEOTIDE SEQUENCE</scope>
</reference>
<dbReference type="HAMAP" id="MF_00500">
    <property type="entry name" value="Ribosomal_bS20"/>
    <property type="match status" value="1"/>
</dbReference>
<protein>
    <submittedName>
        <fullName evidence="8">SSU ribosomal protein S20p</fullName>
    </submittedName>
</protein>
<comment type="function">
    <text evidence="1">Binds directly to 16S ribosomal RNA.</text>
</comment>
<dbReference type="NCBIfam" id="TIGR00029">
    <property type="entry name" value="S20"/>
    <property type="match status" value="1"/>
</dbReference>
<keyword evidence="4" id="KW-0694">RNA-binding</keyword>
<dbReference type="AlphaFoldDB" id="A0A3B0ZIT1"/>
<proteinExistence type="inferred from homology"/>
<gene>
    <name evidence="8" type="ORF">MNBD_GAMMA21-1094</name>
</gene>
<dbReference type="Pfam" id="PF01649">
    <property type="entry name" value="Ribosomal_S20p"/>
    <property type="match status" value="1"/>
</dbReference>
<dbReference type="InterPro" id="IPR002583">
    <property type="entry name" value="Ribosomal_bS20"/>
</dbReference>
<dbReference type="GO" id="GO:0015935">
    <property type="term" value="C:small ribosomal subunit"/>
    <property type="evidence" value="ECO:0007669"/>
    <property type="project" value="TreeGrafter"/>
</dbReference>
<dbReference type="PANTHER" id="PTHR33398:SF1">
    <property type="entry name" value="SMALL RIBOSOMAL SUBUNIT PROTEIN BS20C"/>
    <property type="match status" value="1"/>
</dbReference>
<feature type="region of interest" description="Disordered" evidence="7">
    <location>
        <begin position="1"/>
        <end position="24"/>
    </location>
</feature>
<name>A0A3B0ZIT1_9ZZZZ</name>
<evidence type="ECO:0000256" key="5">
    <source>
        <dbReference type="ARBA" id="ARBA00022980"/>
    </source>
</evidence>
<comment type="similarity">
    <text evidence="2">Belongs to the bacterial ribosomal protein bS20 family.</text>
</comment>